<sequence length="60" mass="6972">MSTQDYYGLVRSDSAETIPCYFEDDITLHEMEKLKGQVVDVEQVHASIRLWTVIHVRQCS</sequence>
<evidence type="ECO:0000313" key="1">
    <source>
        <dbReference type="EMBL" id="KAK5969695.1"/>
    </source>
</evidence>
<comment type="caution">
    <text evidence="1">The sequence shown here is derived from an EMBL/GenBank/DDBJ whole genome shotgun (WGS) entry which is preliminary data.</text>
</comment>
<accession>A0AAN8F3K4</accession>
<proteinExistence type="predicted"/>
<reference evidence="1 2" key="1">
    <citation type="submission" date="2019-10" db="EMBL/GenBank/DDBJ databases">
        <title>Assembly and Annotation for the nematode Trichostrongylus colubriformis.</title>
        <authorList>
            <person name="Martin J."/>
        </authorList>
    </citation>
    <scope>NUCLEOTIDE SEQUENCE [LARGE SCALE GENOMIC DNA]</scope>
    <source>
        <strain evidence="1">G859</strain>
        <tissue evidence="1">Whole worm</tissue>
    </source>
</reference>
<evidence type="ECO:0000313" key="2">
    <source>
        <dbReference type="Proteomes" id="UP001331761"/>
    </source>
</evidence>
<dbReference type="EMBL" id="WIXE01019860">
    <property type="protein sequence ID" value="KAK5969695.1"/>
    <property type="molecule type" value="Genomic_DNA"/>
</dbReference>
<name>A0AAN8F3K4_TRICO</name>
<gene>
    <name evidence="1" type="ORF">GCK32_020341</name>
</gene>
<keyword evidence="2" id="KW-1185">Reference proteome</keyword>
<dbReference type="Proteomes" id="UP001331761">
    <property type="component" value="Unassembled WGS sequence"/>
</dbReference>
<dbReference type="AlphaFoldDB" id="A0AAN8F3K4"/>
<organism evidence="1 2">
    <name type="scientific">Trichostrongylus colubriformis</name>
    <name type="common">Black scour worm</name>
    <dbReference type="NCBI Taxonomy" id="6319"/>
    <lineage>
        <taxon>Eukaryota</taxon>
        <taxon>Metazoa</taxon>
        <taxon>Ecdysozoa</taxon>
        <taxon>Nematoda</taxon>
        <taxon>Chromadorea</taxon>
        <taxon>Rhabditida</taxon>
        <taxon>Rhabditina</taxon>
        <taxon>Rhabditomorpha</taxon>
        <taxon>Strongyloidea</taxon>
        <taxon>Trichostrongylidae</taxon>
        <taxon>Trichostrongylus</taxon>
    </lineage>
</organism>
<protein>
    <submittedName>
        <fullName evidence="1">Uncharacterized protein</fullName>
    </submittedName>
</protein>